<gene>
    <name evidence="2" type="ORF">CR513_36391</name>
</gene>
<dbReference type="OrthoDB" id="1433117at2759"/>
<evidence type="ECO:0000256" key="1">
    <source>
        <dbReference type="SAM" id="MobiDB-lite"/>
    </source>
</evidence>
<feature type="region of interest" description="Disordered" evidence="1">
    <location>
        <begin position="55"/>
        <end position="92"/>
    </location>
</feature>
<keyword evidence="3" id="KW-1185">Reference proteome</keyword>
<accession>A0A371FXJ0</accession>
<sequence length="92" mass="10473">MPSTKISPPTIKPGDLEGSFRIAEEVSRGAYCLEQLDGKKIPWTWNTMNLRLYKDKRPEESAHRVPPRHEDKDLRSQPTGSLPGTKTKDLRS</sequence>
<feature type="non-terminal residue" evidence="2">
    <location>
        <position position="1"/>
    </location>
</feature>
<comment type="caution">
    <text evidence="2">The sequence shown here is derived from an EMBL/GenBank/DDBJ whole genome shotgun (WGS) entry which is preliminary data.</text>
</comment>
<evidence type="ECO:0000313" key="3">
    <source>
        <dbReference type="Proteomes" id="UP000257109"/>
    </source>
</evidence>
<evidence type="ECO:0000313" key="2">
    <source>
        <dbReference type="EMBL" id="RDX82773.1"/>
    </source>
</evidence>
<feature type="compositionally biased region" description="Basic and acidic residues" evidence="1">
    <location>
        <begin position="55"/>
        <end position="75"/>
    </location>
</feature>
<protein>
    <submittedName>
        <fullName evidence="2">Uncharacterized protein</fullName>
    </submittedName>
</protein>
<name>A0A371FXJ0_MUCPR</name>
<organism evidence="2 3">
    <name type="scientific">Mucuna pruriens</name>
    <name type="common">Velvet bean</name>
    <name type="synonym">Dolichos pruriens</name>
    <dbReference type="NCBI Taxonomy" id="157652"/>
    <lineage>
        <taxon>Eukaryota</taxon>
        <taxon>Viridiplantae</taxon>
        <taxon>Streptophyta</taxon>
        <taxon>Embryophyta</taxon>
        <taxon>Tracheophyta</taxon>
        <taxon>Spermatophyta</taxon>
        <taxon>Magnoliopsida</taxon>
        <taxon>eudicotyledons</taxon>
        <taxon>Gunneridae</taxon>
        <taxon>Pentapetalae</taxon>
        <taxon>rosids</taxon>
        <taxon>fabids</taxon>
        <taxon>Fabales</taxon>
        <taxon>Fabaceae</taxon>
        <taxon>Papilionoideae</taxon>
        <taxon>50 kb inversion clade</taxon>
        <taxon>NPAAA clade</taxon>
        <taxon>indigoferoid/millettioid clade</taxon>
        <taxon>Phaseoleae</taxon>
        <taxon>Mucuna</taxon>
    </lineage>
</organism>
<dbReference type="EMBL" id="QJKJ01007555">
    <property type="protein sequence ID" value="RDX82773.1"/>
    <property type="molecule type" value="Genomic_DNA"/>
</dbReference>
<reference evidence="2" key="1">
    <citation type="submission" date="2018-05" db="EMBL/GenBank/DDBJ databases">
        <title>Draft genome of Mucuna pruriens seed.</title>
        <authorList>
            <person name="Nnadi N.E."/>
            <person name="Vos R."/>
            <person name="Hasami M.H."/>
            <person name="Devisetty U.K."/>
            <person name="Aguiy J.C."/>
        </authorList>
    </citation>
    <scope>NUCLEOTIDE SEQUENCE [LARGE SCALE GENOMIC DNA]</scope>
    <source>
        <strain evidence="2">JCA_2017</strain>
    </source>
</reference>
<proteinExistence type="predicted"/>
<dbReference type="AlphaFoldDB" id="A0A371FXJ0"/>
<dbReference type="Proteomes" id="UP000257109">
    <property type="component" value="Unassembled WGS sequence"/>
</dbReference>